<dbReference type="Gene3D" id="3.40.50.300">
    <property type="entry name" value="P-loop containing nucleotide triphosphate hydrolases"/>
    <property type="match status" value="1"/>
</dbReference>
<dbReference type="SUPFAM" id="SSF49265">
    <property type="entry name" value="Fibronectin type III"/>
    <property type="match status" value="1"/>
</dbReference>
<proteinExistence type="predicted"/>
<keyword evidence="4" id="KW-1185">Reference proteome</keyword>
<evidence type="ECO:0000259" key="2">
    <source>
        <dbReference type="PROSITE" id="PS50853"/>
    </source>
</evidence>
<feature type="domain" description="Fibronectin type-III" evidence="2">
    <location>
        <begin position="211"/>
        <end position="304"/>
    </location>
</feature>
<dbReference type="InterPro" id="IPR027417">
    <property type="entry name" value="P-loop_NTPase"/>
</dbReference>
<reference evidence="3" key="1">
    <citation type="submission" date="2020-11" db="EMBL/GenBank/DDBJ databases">
        <authorList>
            <person name="Tran Van P."/>
        </authorList>
    </citation>
    <scope>NUCLEOTIDE SEQUENCE</scope>
</reference>
<accession>A0A7R8XE16</accession>
<dbReference type="PANTHER" id="PTHR32046:SF14">
    <property type="match status" value="1"/>
</dbReference>
<dbReference type="Gene3D" id="2.60.40.10">
    <property type="entry name" value="Immunoglobulins"/>
    <property type="match status" value="1"/>
</dbReference>
<dbReference type="OrthoDB" id="2386367at2759"/>
<gene>
    <name evidence="3" type="ORF">DSTB1V02_LOCUS7855</name>
</gene>
<dbReference type="PANTHER" id="PTHR32046">
    <property type="entry name" value="G DOMAIN-CONTAINING PROTEIN"/>
    <property type="match status" value="1"/>
</dbReference>
<feature type="region of interest" description="Disordered" evidence="1">
    <location>
        <begin position="786"/>
        <end position="842"/>
    </location>
</feature>
<dbReference type="EMBL" id="CAJPEV010001681">
    <property type="protein sequence ID" value="CAG0893837.1"/>
    <property type="molecule type" value="Genomic_DNA"/>
</dbReference>
<dbReference type="InterPro" id="IPR036116">
    <property type="entry name" value="FN3_sf"/>
</dbReference>
<dbReference type="InterPro" id="IPR013783">
    <property type="entry name" value="Ig-like_fold"/>
</dbReference>
<dbReference type="PROSITE" id="PS50853">
    <property type="entry name" value="FN3"/>
    <property type="match status" value="1"/>
</dbReference>
<name>A0A7R8XE16_9CRUS</name>
<protein>
    <recommendedName>
        <fullName evidence="2">Fibronectin type-III domain-containing protein</fullName>
    </recommendedName>
</protein>
<feature type="compositionally biased region" description="Basic and acidic residues" evidence="1">
    <location>
        <begin position="786"/>
        <end position="816"/>
    </location>
</feature>
<dbReference type="EMBL" id="LR901198">
    <property type="protein sequence ID" value="CAD7248032.1"/>
    <property type="molecule type" value="Genomic_DNA"/>
</dbReference>
<dbReference type="CDD" id="cd00882">
    <property type="entry name" value="Ras_like_GTPase"/>
    <property type="match status" value="1"/>
</dbReference>
<dbReference type="InterPro" id="IPR003961">
    <property type="entry name" value="FN3_dom"/>
</dbReference>
<sequence length="842" mass="94496">MHKMGDLTQQLVSILGLANALCESITVNEVKESLGVFQHLLKEMLQHLNQSPSLAQWLYNSAFNPALLQKWLRKQEIEGKAIDHLVRNFVDSGVEIRDASNALQATSQTITSVLCFFYKGTDYADPFLESLNSCLIQQSIPLVTTTSVYEDSDQVQMLFEYQRIFLHYSKSQGNRAIKYVAAGAAALDGVCAIMLSEAGGLSTQAFVPPGEPTNVQLQGSPDGVFIEVYWNGPAVGGNYVNGFLVWFRADSDLTENWQYVTVESSPARISLLVPRQRQHFKVSATSRLGVGPFSPTVSWSVPIPQTQQLPSYPRVSPSPFGQHPHLKHDRSNGFTQETAMPDRQDEKQFQVERSMSPKAPGSPAEYLKQKGTLIRPGRPSLYRIQAVDVMRDSESETSKCKIPFELVHEDKEDKVIILLGATGAGKSTLVNACVNHFYGVEWEDPFRLILIPDSESGKPKAESQTSWITAYTFPWQVGCRAPYNLTIVDTPGFGDTKGLMGDKNITNQLQKFFTKSKPEGLDHLDGIGFVLQASNARLTPTEKYIIDSILSAFGKDVVNNIYLMITFADSKIPPVLGAIKEGQIPFVDFFRFNNSALFSSPNASDSEDSRFDAMFWKLGRRSFSNFFVKFQESKSVSISLSKQVLKERQALEATIQGIQTRIQDALNILSTIKYETAILEQRKAEVNTNKHFSYQAQVTKQRRVALKRDNLIRASRQKYVETQLEMMDLLRDAHKKLCILDEIALKPNPMTITDYIDLLISSENYQMRPGCMDRVRILQEIRESAEMKTIGKEGSRNRGKGDDSRKSSDFSAHKDVGLNQNILKDDDSLEEDPQDRQGERAL</sequence>
<dbReference type="SUPFAM" id="SSF52540">
    <property type="entry name" value="P-loop containing nucleoside triphosphate hydrolases"/>
    <property type="match status" value="1"/>
</dbReference>
<evidence type="ECO:0000256" key="1">
    <source>
        <dbReference type="SAM" id="MobiDB-lite"/>
    </source>
</evidence>
<evidence type="ECO:0000313" key="4">
    <source>
        <dbReference type="Proteomes" id="UP000677054"/>
    </source>
</evidence>
<dbReference type="Proteomes" id="UP000677054">
    <property type="component" value="Unassembled WGS sequence"/>
</dbReference>
<dbReference type="CDD" id="cd00063">
    <property type="entry name" value="FN3"/>
    <property type="match status" value="1"/>
</dbReference>
<dbReference type="AlphaFoldDB" id="A0A7R8XE16"/>
<organism evidence="3">
    <name type="scientific">Darwinula stevensoni</name>
    <dbReference type="NCBI Taxonomy" id="69355"/>
    <lineage>
        <taxon>Eukaryota</taxon>
        <taxon>Metazoa</taxon>
        <taxon>Ecdysozoa</taxon>
        <taxon>Arthropoda</taxon>
        <taxon>Crustacea</taxon>
        <taxon>Oligostraca</taxon>
        <taxon>Ostracoda</taxon>
        <taxon>Podocopa</taxon>
        <taxon>Podocopida</taxon>
        <taxon>Darwinulocopina</taxon>
        <taxon>Darwinuloidea</taxon>
        <taxon>Darwinulidae</taxon>
        <taxon>Darwinula</taxon>
    </lineage>
</organism>
<evidence type="ECO:0000313" key="3">
    <source>
        <dbReference type="EMBL" id="CAD7248032.1"/>
    </source>
</evidence>
<feature type="region of interest" description="Disordered" evidence="1">
    <location>
        <begin position="312"/>
        <end position="346"/>
    </location>
</feature>
<feature type="non-terminal residue" evidence="3">
    <location>
        <position position="1"/>
    </location>
</feature>